<dbReference type="AlphaFoldDB" id="A0A0N0UIF7"/>
<dbReference type="Proteomes" id="UP000037688">
    <property type="component" value="Unassembled WGS sequence"/>
</dbReference>
<dbReference type="InterPro" id="IPR036866">
    <property type="entry name" value="RibonucZ/Hydroxyglut_hydro"/>
</dbReference>
<evidence type="ECO:0000313" key="1">
    <source>
        <dbReference type="EMBL" id="KOY17861.1"/>
    </source>
</evidence>
<evidence type="ECO:0000313" key="2">
    <source>
        <dbReference type="Proteomes" id="UP000037688"/>
    </source>
</evidence>
<dbReference type="RefSeq" id="WP_053779517.1">
    <property type="nucleotide sequence ID" value="NZ_LITU01000033.1"/>
</dbReference>
<keyword evidence="2" id="KW-1185">Reference proteome</keyword>
<organism evidence="1 2">
    <name type="scientific">Paenibacillus xylanivorans</name>
    <dbReference type="NCBI Taxonomy" id="1705561"/>
    <lineage>
        <taxon>Bacteria</taxon>
        <taxon>Bacillati</taxon>
        <taxon>Bacillota</taxon>
        <taxon>Bacilli</taxon>
        <taxon>Bacillales</taxon>
        <taxon>Paenibacillaceae</taxon>
        <taxon>Paenibacillus</taxon>
    </lineage>
</organism>
<sequence>MIGDVGRTEFASELEEGAAQLYQSLQQKLLALPDHLEVYPGAFSGSFYERAPRLQVKRSIEHLKLGGIINEQKTGGQWIIFLCLRKILGKELRFQL</sequence>
<dbReference type="EMBL" id="LITU01000033">
    <property type="protein sequence ID" value="KOY17861.1"/>
    <property type="molecule type" value="Genomic_DNA"/>
</dbReference>
<dbReference type="PATRIC" id="fig|1705561.3.peg.268"/>
<comment type="caution">
    <text evidence="1">The sequence shown here is derived from an EMBL/GenBank/DDBJ whole genome shotgun (WGS) entry which is preliminary data.</text>
</comment>
<protein>
    <submittedName>
        <fullName evidence="1">Uncharacterized protein</fullName>
    </submittedName>
</protein>
<proteinExistence type="predicted"/>
<dbReference type="Gene3D" id="3.60.15.10">
    <property type="entry name" value="Ribonuclease Z/Hydroxyacylglutathione hydrolase-like"/>
    <property type="match status" value="1"/>
</dbReference>
<reference evidence="1 2" key="1">
    <citation type="submission" date="2015-08" db="EMBL/GenBank/DDBJ databases">
        <title>Draft genome sequence of cellulolytic and xylanolytic Paenibacillus sp. A59, isolated from a decaying forest soil from Patagonia, Argentina.</title>
        <authorList>
            <person name="Ghio S."/>
            <person name="Caceres A.M."/>
            <person name="Talia P."/>
            <person name="Grasso D."/>
            <person name="Campos E."/>
        </authorList>
    </citation>
    <scope>NUCLEOTIDE SEQUENCE [LARGE SCALE GENOMIC DNA]</scope>
    <source>
        <strain evidence="1 2">A59</strain>
    </source>
</reference>
<gene>
    <name evidence="1" type="ORF">AMS66_03795</name>
</gene>
<name>A0A0N0UIF7_9BACL</name>
<accession>A0A0N0UIF7</accession>